<dbReference type="RefSeq" id="WP_380590814.1">
    <property type="nucleotide sequence ID" value="NZ_JBHSQJ010000178.1"/>
</dbReference>
<evidence type="ECO:0000256" key="1">
    <source>
        <dbReference type="ARBA" id="ARBA00004141"/>
    </source>
</evidence>
<dbReference type="Gene3D" id="1.10.3080.10">
    <property type="entry name" value="Clc chloride channel"/>
    <property type="match status" value="1"/>
</dbReference>
<organism evidence="6 7">
    <name type="scientific">Streptacidiphilus monticola</name>
    <dbReference type="NCBI Taxonomy" id="2161674"/>
    <lineage>
        <taxon>Bacteria</taxon>
        <taxon>Bacillati</taxon>
        <taxon>Actinomycetota</taxon>
        <taxon>Actinomycetes</taxon>
        <taxon>Kitasatosporales</taxon>
        <taxon>Streptomycetaceae</taxon>
        <taxon>Streptacidiphilus</taxon>
    </lineage>
</organism>
<feature type="transmembrane region" description="Helical" evidence="5">
    <location>
        <begin position="374"/>
        <end position="400"/>
    </location>
</feature>
<feature type="transmembrane region" description="Helical" evidence="5">
    <location>
        <begin position="65"/>
        <end position="83"/>
    </location>
</feature>
<evidence type="ECO:0000256" key="2">
    <source>
        <dbReference type="ARBA" id="ARBA00022692"/>
    </source>
</evidence>
<evidence type="ECO:0000256" key="4">
    <source>
        <dbReference type="ARBA" id="ARBA00023136"/>
    </source>
</evidence>
<feature type="transmembrane region" description="Helical" evidence="5">
    <location>
        <begin position="111"/>
        <end position="134"/>
    </location>
</feature>
<protein>
    <submittedName>
        <fullName evidence="6">Chloride channel protein</fullName>
    </submittedName>
</protein>
<dbReference type="InterPro" id="IPR050368">
    <property type="entry name" value="ClC-type_chloride_channel"/>
</dbReference>
<proteinExistence type="predicted"/>
<comment type="caution">
    <text evidence="6">The sequence shown here is derived from an EMBL/GenBank/DDBJ whole genome shotgun (WGS) entry which is preliminary data.</text>
</comment>
<feature type="transmembrane region" description="Helical" evidence="5">
    <location>
        <begin position="275"/>
        <end position="294"/>
    </location>
</feature>
<evidence type="ECO:0000256" key="3">
    <source>
        <dbReference type="ARBA" id="ARBA00022989"/>
    </source>
</evidence>
<sequence length="443" mass="44465">MSEPAQPTLRQVLTAPSLLKLLALSALLGVPVSLAAFWFVGFEHQLQHWVWESAPKQLGFSRAPWWWGLPALALAGLLAAPIITRMRGAGGHTPVHGLGGPPTPPGDLPGVVLAALVCLPLGVMLGPEAPLMALGGGLALLAVRSSRRSSRPQLTAVVGAAGSTAAISTIFGSPLVAAVMMIEAAGLGGVRLMVLILPCLLASGVGALVFTGFGHWTGLGIGSLALPQEPAAGLPDAGDFLWGIPLAALIGLLITAARALGFLTEGWVHGSRPALRIVMCAVAVGACITLYALATDRSPEEAALSGQATLGQIAADPHSWAVTALLALVAFKLLGWGVALGSLRGGPIFPAVMIGAALGVACGGLPGLGMASGLAAGISAASTAVTRLPVTSVVLAAALLGKEANTLMPLLIISAVTALLTAVALDRPAPEAEPAPEPQRAHG</sequence>
<dbReference type="Pfam" id="PF00654">
    <property type="entry name" value="Voltage_CLC"/>
    <property type="match status" value="1"/>
</dbReference>
<feature type="transmembrane region" description="Helical" evidence="5">
    <location>
        <begin position="154"/>
        <end position="180"/>
    </location>
</feature>
<keyword evidence="7" id="KW-1185">Reference proteome</keyword>
<evidence type="ECO:0000313" key="7">
    <source>
        <dbReference type="Proteomes" id="UP001596174"/>
    </source>
</evidence>
<comment type="subcellular location">
    <subcellularLocation>
        <location evidence="1">Membrane</location>
        <topology evidence="1">Multi-pass membrane protein</topology>
    </subcellularLocation>
</comment>
<dbReference type="PANTHER" id="PTHR43427:SF9">
    <property type="entry name" value="ION-TRANSPORT PROTEIN YFEO-RELATED"/>
    <property type="match status" value="1"/>
</dbReference>
<keyword evidence="3 5" id="KW-1133">Transmembrane helix</keyword>
<feature type="transmembrane region" description="Helical" evidence="5">
    <location>
        <begin position="240"/>
        <end position="263"/>
    </location>
</feature>
<evidence type="ECO:0000256" key="5">
    <source>
        <dbReference type="SAM" id="Phobius"/>
    </source>
</evidence>
<feature type="transmembrane region" description="Helical" evidence="5">
    <location>
        <begin position="407"/>
        <end position="425"/>
    </location>
</feature>
<name>A0ABW1GC28_9ACTN</name>
<dbReference type="PANTHER" id="PTHR43427">
    <property type="entry name" value="CHLORIDE CHANNEL PROTEIN CLC-E"/>
    <property type="match status" value="1"/>
</dbReference>
<reference evidence="7" key="1">
    <citation type="journal article" date="2019" name="Int. J. Syst. Evol. Microbiol.">
        <title>The Global Catalogue of Microorganisms (GCM) 10K type strain sequencing project: providing services to taxonomists for standard genome sequencing and annotation.</title>
        <authorList>
            <consortium name="The Broad Institute Genomics Platform"/>
            <consortium name="The Broad Institute Genome Sequencing Center for Infectious Disease"/>
            <person name="Wu L."/>
            <person name="Ma J."/>
        </authorList>
    </citation>
    <scope>NUCLEOTIDE SEQUENCE [LARGE SCALE GENOMIC DNA]</scope>
    <source>
        <strain evidence="7">JCM 4816</strain>
    </source>
</reference>
<gene>
    <name evidence="6" type="ORF">ACFP3V_30830</name>
</gene>
<dbReference type="InterPro" id="IPR001807">
    <property type="entry name" value="ClC"/>
</dbReference>
<dbReference type="SUPFAM" id="SSF81340">
    <property type="entry name" value="Clc chloride channel"/>
    <property type="match status" value="1"/>
</dbReference>
<dbReference type="PRINTS" id="PR00762">
    <property type="entry name" value="CLCHANNEL"/>
</dbReference>
<keyword evidence="2 5" id="KW-0812">Transmembrane</keyword>
<keyword evidence="4 5" id="KW-0472">Membrane</keyword>
<dbReference type="Proteomes" id="UP001596174">
    <property type="component" value="Unassembled WGS sequence"/>
</dbReference>
<feature type="transmembrane region" description="Helical" evidence="5">
    <location>
        <begin position="320"/>
        <end position="341"/>
    </location>
</feature>
<dbReference type="EMBL" id="JBHSQJ010000178">
    <property type="protein sequence ID" value="MFC5911588.1"/>
    <property type="molecule type" value="Genomic_DNA"/>
</dbReference>
<evidence type="ECO:0000313" key="6">
    <source>
        <dbReference type="EMBL" id="MFC5911588.1"/>
    </source>
</evidence>
<accession>A0ABW1GC28</accession>
<feature type="transmembrane region" description="Helical" evidence="5">
    <location>
        <begin position="192"/>
        <end position="216"/>
    </location>
</feature>
<feature type="transmembrane region" description="Helical" evidence="5">
    <location>
        <begin position="21"/>
        <end position="41"/>
    </location>
</feature>
<dbReference type="InterPro" id="IPR014743">
    <property type="entry name" value="Cl-channel_core"/>
</dbReference>
<feature type="transmembrane region" description="Helical" evidence="5">
    <location>
        <begin position="348"/>
        <end position="368"/>
    </location>
</feature>